<evidence type="ECO:0000256" key="3">
    <source>
        <dbReference type="ARBA" id="ARBA00023054"/>
    </source>
</evidence>
<comment type="caution">
    <text evidence="8">The sequence shown here is derived from an EMBL/GenBank/DDBJ whole genome shotgun (WGS) entry which is preliminary data.</text>
</comment>
<reference evidence="8 9" key="1">
    <citation type="submission" date="2016-11" db="EMBL/GenBank/DDBJ databases">
        <authorList>
            <person name="Varghese N."/>
            <person name="Submissions S."/>
        </authorList>
    </citation>
    <scope>NUCLEOTIDE SEQUENCE [LARGE SCALE GENOMIC DNA]</scope>
    <source>
        <strain evidence="8 9">DSM 20664</strain>
    </source>
</reference>
<evidence type="ECO:0000313" key="9">
    <source>
        <dbReference type="Proteomes" id="UP000185093"/>
    </source>
</evidence>
<organism evidence="8 9">
    <name type="scientific">Acetomicrobium flavidum</name>
    <dbReference type="NCBI Taxonomy" id="49896"/>
    <lineage>
        <taxon>Bacteria</taxon>
        <taxon>Thermotogati</taxon>
        <taxon>Synergistota</taxon>
        <taxon>Synergistia</taxon>
        <taxon>Synergistales</taxon>
        <taxon>Acetomicrobiaceae</taxon>
        <taxon>Acetomicrobium</taxon>
    </lineage>
</organism>
<evidence type="ECO:0000259" key="7">
    <source>
        <dbReference type="Pfam" id="PF07195"/>
    </source>
</evidence>
<protein>
    <recommendedName>
        <fullName evidence="5">Flagellar hook-associated protein 2</fullName>
        <shortName evidence="5">HAP2</shortName>
    </recommendedName>
    <alternativeName>
        <fullName evidence="5">Flagellar cap protein</fullName>
    </alternativeName>
</protein>
<keyword evidence="4 5" id="KW-0975">Bacterial flagellum</keyword>
<comment type="subunit">
    <text evidence="2 5">Homopentamer.</text>
</comment>
<dbReference type="InterPro" id="IPR010810">
    <property type="entry name" value="Flagellin_hook_IN_motif"/>
</dbReference>
<keyword evidence="8" id="KW-0282">Flagellum</keyword>
<keyword evidence="5" id="KW-0964">Secreted</keyword>
<dbReference type="InterPro" id="IPR003481">
    <property type="entry name" value="FliD_N"/>
</dbReference>
<comment type="function">
    <text evidence="5">Required for morphogenesis and for the elongation of the flagellar filament by facilitating polymerization of the flagellin monomers at the tip of growing filament. Forms a capping structure, which prevents flagellin subunits (transported through the central channel of the flagellum) from leaking out without polymerization at the distal end.</text>
</comment>
<evidence type="ECO:0000256" key="2">
    <source>
        <dbReference type="ARBA" id="ARBA00011255"/>
    </source>
</evidence>
<gene>
    <name evidence="8" type="ORF">SAMN05444368_1677</name>
</gene>
<dbReference type="PANTHER" id="PTHR30288:SF0">
    <property type="entry name" value="FLAGELLAR HOOK-ASSOCIATED PROTEIN 2"/>
    <property type="match status" value="1"/>
</dbReference>
<dbReference type="PANTHER" id="PTHR30288">
    <property type="entry name" value="FLAGELLAR CAP/ASSEMBLY PROTEIN FLID"/>
    <property type="match status" value="1"/>
</dbReference>
<evidence type="ECO:0000256" key="5">
    <source>
        <dbReference type="RuleBase" id="RU362066"/>
    </source>
</evidence>
<proteinExistence type="inferred from homology"/>
<feature type="domain" description="Flagellar hook-associated protein 2 N-terminal" evidence="6">
    <location>
        <begin position="15"/>
        <end position="118"/>
    </location>
</feature>
<sequence>MATTDPLFQVTGLASGIDWGTMIDKVMEQERKITDIWTAEKEKLEFKKDLYDEFSANFKTLRSSLTSLKLSSTYLAKTAEMTNLGSSLDPSSVLSITATPDAEIARYDIEVLQLAQAHSVASARIDDPTKTMADLIQDFTSGSFTIGTGDNIATIQVTSSDTLSSLASKINSAKTSEGESIGVTAKILDNRLILTSNSTGEANAIKVTDTNDILGAIQIWDGSTFTNTLKTAQDAKLKIDGLEVQRSGNEISDLINGLTFNLKGTGHVVADVVLDAEKAVNAISDFVEAYNNAIDWINIRVSEEPIEDPTEDYQKRIGMLRGDPLLWQTKSRLRAIISDPIATSGAFKMLSQIGITTESTDYGKSGKLVFDADKFMEAMTTNSNDVSSLMTTVMTKLDNFIGDTVDNVPVTVGSTVVTKGRLASEVNYLNDRINAIDKRIADFENRLAIKEKGLIEQYSQMETILSQLSQQASWLSGIVSQLGSVGKSS</sequence>
<dbReference type="RefSeq" id="WP_074199890.1">
    <property type="nucleotide sequence ID" value="NZ_FSQZ01000001.1"/>
</dbReference>
<accession>A0ABY1JES4</accession>
<evidence type="ECO:0000256" key="1">
    <source>
        <dbReference type="ARBA" id="ARBA00009764"/>
    </source>
</evidence>
<dbReference type="Pfam" id="PF07195">
    <property type="entry name" value="FliD_C"/>
    <property type="match status" value="1"/>
</dbReference>
<comment type="similarity">
    <text evidence="1 5">Belongs to the FliD family.</text>
</comment>
<dbReference type="InterPro" id="IPR010809">
    <property type="entry name" value="FliD_C"/>
</dbReference>
<dbReference type="InterPro" id="IPR040026">
    <property type="entry name" value="FliD"/>
</dbReference>
<name>A0ABY1JES4_9BACT</name>
<dbReference type="EMBL" id="FSQZ01000001">
    <property type="protein sequence ID" value="SIN74765.1"/>
    <property type="molecule type" value="Genomic_DNA"/>
</dbReference>
<keyword evidence="8" id="KW-0966">Cell projection</keyword>
<evidence type="ECO:0000256" key="4">
    <source>
        <dbReference type="ARBA" id="ARBA00023143"/>
    </source>
</evidence>
<keyword evidence="9" id="KW-1185">Reference proteome</keyword>
<evidence type="ECO:0000313" key="8">
    <source>
        <dbReference type="EMBL" id="SIN74765.1"/>
    </source>
</evidence>
<dbReference type="Pfam" id="PF07196">
    <property type="entry name" value="Flagellin_IN"/>
    <property type="match status" value="1"/>
</dbReference>
<keyword evidence="3" id="KW-0175">Coiled coil</keyword>
<comment type="subcellular location">
    <subcellularLocation>
        <location evidence="5">Secreted</location>
    </subcellularLocation>
    <subcellularLocation>
        <location evidence="5">Bacterial flagellum</location>
    </subcellularLocation>
</comment>
<feature type="domain" description="Flagellar hook-associated protein 2 C-terminal" evidence="7">
    <location>
        <begin position="232"/>
        <end position="469"/>
    </location>
</feature>
<dbReference type="Proteomes" id="UP000185093">
    <property type="component" value="Unassembled WGS sequence"/>
</dbReference>
<dbReference type="Pfam" id="PF02465">
    <property type="entry name" value="FliD_N"/>
    <property type="match status" value="1"/>
</dbReference>
<keyword evidence="8" id="KW-0969">Cilium</keyword>
<evidence type="ECO:0000259" key="6">
    <source>
        <dbReference type="Pfam" id="PF02465"/>
    </source>
</evidence>